<feature type="transmembrane region" description="Helical" evidence="2">
    <location>
        <begin position="740"/>
        <end position="757"/>
    </location>
</feature>
<dbReference type="OrthoDB" id="8445630at2"/>
<evidence type="ECO:0000256" key="1">
    <source>
        <dbReference type="ARBA" id="ARBA00006432"/>
    </source>
</evidence>
<organism evidence="4 5">
    <name type="scientific">Nocardioides marmoriginsengisoli</name>
    <dbReference type="NCBI Taxonomy" id="661483"/>
    <lineage>
        <taxon>Bacteria</taxon>
        <taxon>Bacillati</taxon>
        <taxon>Actinomycetota</taxon>
        <taxon>Actinomycetes</taxon>
        <taxon>Propionibacteriales</taxon>
        <taxon>Nocardioidaceae</taxon>
        <taxon>Nocardioides</taxon>
    </lineage>
</organism>
<dbReference type="Proteomes" id="UP000267128">
    <property type="component" value="Unassembled WGS sequence"/>
</dbReference>
<dbReference type="AlphaFoldDB" id="A0A3N0CMN1"/>
<feature type="transmembrane region" description="Helical" evidence="2">
    <location>
        <begin position="764"/>
        <end position="780"/>
    </location>
</feature>
<keyword evidence="5" id="KW-1185">Reference proteome</keyword>
<feature type="domain" description="AMP-dependent synthetase/ligase" evidence="3">
    <location>
        <begin position="17"/>
        <end position="329"/>
    </location>
</feature>
<dbReference type="PANTHER" id="PTHR43201">
    <property type="entry name" value="ACYL-COA SYNTHETASE"/>
    <property type="match status" value="1"/>
</dbReference>
<dbReference type="Gene3D" id="3.40.50.12780">
    <property type="entry name" value="N-terminal domain of ligase-like"/>
    <property type="match status" value="1"/>
</dbReference>
<name>A0A3N0CMN1_9ACTN</name>
<feature type="transmembrane region" description="Helical" evidence="2">
    <location>
        <begin position="664"/>
        <end position="681"/>
    </location>
</feature>
<evidence type="ECO:0000313" key="4">
    <source>
        <dbReference type="EMBL" id="RNL64316.1"/>
    </source>
</evidence>
<feature type="transmembrane region" description="Helical" evidence="2">
    <location>
        <begin position="635"/>
        <end position="657"/>
    </location>
</feature>
<protein>
    <submittedName>
        <fullName evidence="4">AMP-dependent synthetase</fullName>
    </submittedName>
</protein>
<sequence length="839" mass="91338">MTVLREYPADLPVLDLAGHGDAVALVLGERSLTYAELDLLVDEQADRLGIARRLILLECANELEPLVTYLAALRGRHPVLLVPRQTGPASRQQLERLIAEYDPDVRCTRGRDGWELESVREISAHELHPDLAVLLGTSGSTGTPKLVRLSRENLRANAAAIASYLKLGPDARAATTLPFQYCYGLSVLNSHLYAGGSVFLTERSVVEPEFWDEFAAAGATSFAGVPYTYELLDRAGVDWTRQPGLRQATQAGGRMPPARVRDLAERAADCGVDLVVMYGQTEATARMAYLPPHLAADRPECIGVPIDGGDLRLDDGELVYTGPNVMLGYARTPADLALGRTVTELRTGDLAVQHDDGLFEIVGRSSRMAKLFGVRLDLDHAETMLAEQGVTARLVATPDRLRAFVLDEADQDRAAQLLAGQHCVPGHAITVQTLTAFPVTATGKPDLAALGEVPLPATTGVDVRGEYAIVFGRPVAPEDSFVSLGGDSLSYVETYVRLERLLGAVPADWPSCSVAELSALRVRRRRWWAAVETPVLVRALAIVLIVGSHTELWNVMGGAHVLLAAYGFALGRFALSSPTRADRLLALGRTIRDTAIPVLLWLVPVTLLLGVYNWPAVFLVHGFVGGRGWSDDWHLWFLESALWSTVGVAALVAIPAVDRVIRRYPFAAAGMVLAGALALRASFDYSAGHLERFAIERTAWFVALGWLVFTARTLPQRLLVTALVPVTVLGFIPDDLQREWVIIVGILAILWIPTIPVPRPLDRLVGLLASASLFVYLTHWQVYPHLENRSSVLAWAASLAVGVLAWWLYTRGRRLLVQRGPQSAPAGVTGALRSRSSRR</sequence>
<evidence type="ECO:0000313" key="5">
    <source>
        <dbReference type="Proteomes" id="UP000267128"/>
    </source>
</evidence>
<accession>A0A3N0CMN1</accession>
<dbReference type="InterPro" id="IPR042099">
    <property type="entry name" value="ANL_N_sf"/>
</dbReference>
<feature type="transmembrane region" description="Helical" evidence="2">
    <location>
        <begin position="792"/>
        <end position="809"/>
    </location>
</feature>
<feature type="transmembrane region" description="Helical" evidence="2">
    <location>
        <begin position="596"/>
        <end position="615"/>
    </location>
</feature>
<dbReference type="Pfam" id="PF00501">
    <property type="entry name" value="AMP-binding"/>
    <property type="match status" value="1"/>
</dbReference>
<dbReference type="PANTHER" id="PTHR43201:SF8">
    <property type="entry name" value="ACYL-COA SYNTHETASE FAMILY MEMBER 3"/>
    <property type="match status" value="1"/>
</dbReference>
<comment type="caution">
    <text evidence="4">The sequence shown here is derived from an EMBL/GenBank/DDBJ whole genome shotgun (WGS) entry which is preliminary data.</text>
</comment>
<evidence type="ECO:0000259" key="3">
    <source>
        <dbReference type="Pfam" id="PF00501"/>
    </source>
</evidence>
<dbReference type="GO" id="GO:0031956">
    <property type="term" value="F:medium-chain fatty acid-CoA ligase activity"/>
    <property type="evidence" value="ECO:0007669"/>
    <property type="project" value="TreeGrafter"/>
</dbReference>
<dbReference type="InterPro" id="IPR000873">
    <property type="entry name" value="AMP-dep_synth/lig_dom"/>
</dbReference>
<dbReference type="EMBL" id="RJSE01000005">
    <property type="protein sequence ID" value="RNL64316.1"/>
    <property type="molecule type" value="Genomic_DNA"/>
</dbReference>
<dbReference type="RefSeq" id="WP_123226892.1">
    <property type="nucleotide sequence ID" value="NZ_RJSE01000005.1"/>
</dbReference>
<gene>
    <name evidence="4" type="ORF">EFK50_07255</name>
</gene>
<reference evidence="4 5" key="1">
    <citation type="submission" date="2018-11" db="EMBL/GenBank/DDBJ databases">
        <authorList>
            <person name="Li F."/>
        </authorList>
    </citation>
    <scope>NUCLEOTIDE SEQUENCE [LARGE SCALE GENOMIC DNA]</scope>
    <source>
        <strain evidence="4 5">Gsoil 097</strain>
    </source>
</reference>
<dbReference type="SUPFAM" id="SSF56801">
    <property type="entry name" value="Acetyl-CoA synthetase-like"/>
    <property type="match status" value="1"/>
</dbReference>
<comment type="similarity">
    <text evidence="1">Belongs to the ATP-dependent AMP-binding enzyme family.</text>
</comment>
<dbReference type="InterPro" id="IPR020845">
    <property type="entry name" value="AMP-binding_CS"/>
</dbReference>
<keyword evidence="2" id="KW-0812">Transmembrane</keyword>
<keyword evidence="2" id="KW-1133">Transmembrane helix</keyword>
<keyword evidence="2" id="KW-0472">Membrane</keyword>
<dbReference type="PROSITE" id="PS00455">
    <property type="entry name" value="AMP_BINDING"/>
    <property type="match status" value="1"/>
</dbReference>
<evidence type="ECO:0000256" key="2">
    <source>
        <dbReference type="SAM" id="Phobius"/>
    </source>
</evidence>
<proteinExistence type="inferred from homology"/>
<feature type="transmembrane region" description="Helical" evidence="2">
    <location>
        <begin position="552"/>
        <end position="575"/>
    </location>
</feature>
<dbReference type="GO" id="GO:0006631">
    <property type="term" value="P:fatty acid metabolic process"/>
    <property type="evidence" value="ECO:0007669"/>
    <property type="project" value="TreeGrafter"/>
</dbReference>